<evidence type="ECO:0000313" key="1">
    <source>
        <dbReference type="EMBL" id="GGL05372.1"/>
    </source>
</evidence>
<proteinExistence type="predicted"/>
<comment type="caution">
    <text evidence="1">The sequence shown here is derived from an EMBL/GenBank/DDBJ whole genome shotgun (WGS) entry which is preliminary data.</text>
</comment>
<name>A0A917RGE5_9ACTN</name>
<dbReference type="EMBL" id="BMNT01000033">
    <property type="protein sequence ID" value="GGL05372.1"/>
    <property type="molecule type" value="Genomic_DNA"/>
</dbReference>
<keyword evidence="2" id="KW-1185">Reference proteome</keyword>
<accession>A0A917RGE5</accession>
<dbReference type="AlphaFoldDB" id="A0A917RGE5"/>
<dbReference type="Proteomes" id="UP000645217">
    <property type="component" value="Unassembled WGS sequence"/>
</dbReference>
<reference evidence="1" key="1">
    <citation type="journal article" date="2014" name="Int. J. Syst. Evol. Microbiol.">
        <title>Complete genome sequence of Corynebacterium casei LMG S-19264T (=DSM 44701T), isolated from a smear-ripened cheese.</title>
        <authorList>
            <consortium name="US DOE Joint Genome Institute (JGI-PGF)"/>
            <person name="Walter F."/>
            <person name="Albersmeier A."/>
            <person name="Kalinowski J."/>
            <person name="Ruckert C."/>
        </authorList>
    </citation>
    <scope>NUCLEOTIDE SEQUENCE</scope>
    <source>
        <strain evidence="1">JCM 13064</strain>
    </source>
</reference>
<dbReference type="Gene3D" id="3.20.20.80">
    <property type="entry name" value="Glycosidases"/>
    <property type="match status" value="1"/>
</dbReference>
<reference evidence="1" key="2">
    <citation type="submission" date="2020-09" db="EMBL/GenBank/DDBJ databases">
        <authorList>
            <person name="Sun Q."/>
            <person name="Ohkuma M."/>
        </authorList>
    </citation>
    <scope>NUCLEOTIDE SEQUENCE</scope>
    <source>
        <strain evidence="1">JCM 13064</strain>
    </source>
</reference>
<gene>
    <name evidence="1" type="ORF">GCM10007964_54490</name>
</gene>
<dbReference type="RefSeq" id="WP_189165885.1">
    <property type="nucleotide sequence ID" value="NZ_BMNT01000033.1"/>
</dbReference>
<organism evidence="1 2">
    <name type="scientific">Sphaerisporangium melleum</name>
    <dbReference type="NCBI Taxonomy" id="321316"/>
    <lineage>
        <taxon>Bacteria</taxon>
        <taxon>Bacillati</taxon>
        <taxon>Actinomycetota</taxon>
        <taxon>Actinomycetes</taxon>
        <taxon>Streptosporangiales</taxon>
        <taxon>Streptosporangiaceae</taxon>
        <taxon>Sphaerisporangium</taxon>
    </lineage>
</organism>
<evidence type="ECO:0008006" key="3">
    <source>
        <dbReference type="Google" id="ProtNLM"/>
    </source>
</evidence>
<evidence type="ECO:0000313" key="2">
    <source>
        <dbReference type="Proteomes" id="UP000645217"/>
    </source>
</evidence>
<sequence>MHGSVYVYVEDVRDEGAGQVLDRIAGYGVREVTVAAAHHGARDVTPHGASRVTIRSDGVHFPPPADLFTGLRLAPPVQPGAEHEPLAALRAAAAERGMTVHGWAVFLHDLTLGLANPDVTVHDCFGGRGFPAALCPAHPDVRRYAVALARAVARQGVDGVVAESLHFGGFAQGYPQERCFVPLGPMDEYLFSLCFCDWCMRRATDLGVKAEVAREECARIVGGVLDGDPPAQGEVTRAALTAYAGPDVVAYARARSETVTSLVSEVASAVAAEGAKLTFLDGTGHRKGYADGLPPAGLAAHDAWQLGVDLVALGDIVPSFGVLAYARDAARVADDVGAYRRSVGNDRELRVVLRPGRPDTDSEERLAAKVRAVRAAGGDAVDFHAYGLVPYSVLDRIPGALGHTV</sequence>
<protein>
    <recommendedName>
        <fullName evidence="3">Alanine-rich protein</fullName>
    </recommendedName>
</protein>